<proteinExistence type="predicted"/>
<protein>
    <recommendedName>
        <fullName evidence="1">D-inositol 3-phosphate glycosyltransferase</fullName>
    </recommendedName>
</protein>
<dbReference type="PANTHER" id="PTHR45947:SF3">
    <property type="entry name" value="SULFOQUINOVOSYL TRANSFERASE SQD2"/>
    <property type="match status" value="1"/>
</dbReference>
<dbReference type="SUPFAM" id="SSF53756">
    <property type="entry name" value="UDP-Glycosyltransferase/glycogen phosphorylase"/>
    <property type="match status" value="1"/>
</dbReference>
<dbReference type="Pfam" id="PF13579">
    <property type="entry name" value="Glyco_trans_4_4"/>
    <property type="match status" value="1"/>
</dbReference>
<evidence type="ECO:0000313" key="6">
    <source>
        <dbReference type="Proteomes" id="UP001499938"/>
    </source>
</evidence>
<dbReference type="PANTHER" id="PTHR45947">
    <property type="entry name" value="SULFOQUINOVOSYL TRANSFERASE SQD2"/>
    <property type="match status" value="1"/>
</dbReference>
<organism evidence="5 6">
    <name type="scientific">Nostocoides veronense</name>
    <dbReference type="NCBI Taxonomy" id="330836"/>
    <lineage>
        <taxon>Bacteria</taxon>
        <taxon>Bacillati</taxon>
        <taxon>Actinomycetota</taxon>
        <taxon>Actinomycetes</taxon>
        <taxon>Micrococcales</taxon>
        <taxon>Intrasporangiaceae</taxon>
        <taxon>Nostocoides</taxon>
    </lineage>
</organism>
<feature type="domain" description="Glycosyltransferase subfamily 4-like N-terminal" evidence="4">
    <location>
        <begin position="27"/>
        <end position="170"/>
    </location>
</feature>
<name>A0ABN2LHF7_9MICO</name>
<dbReference type="RefSeq" id="WP_425564350.1">
    <property type="nucleotide sequence ID" value="NZ_BAAAPO010000021.1"/>
</dbReference>
<keyword evidence="3" id="KW-0808">Transferase</keyword>
<gene>
    <name evidence="5" type="ORF">GCM10009811_11780</name>
</gene>
<dbReference type="Gene3D" id="3.40.50.2000">
    <property type="entry name" value="Glycogen Phosphorylase B"/>
    <property type="match status" value="2"/>
</dbReference>
<evidence type="ECO:0000259" key="4">
    <source>
        <dbReference type="Pfam" id="PF13579"/>
    </source>
</evidence>
<dbReference type="EMBL" id="BAAAPO010000021">
    <property type="protein sequence ID" value="GAA1788543.1"/>
    <property type="molecule type" value="Genomic_DNA"/>
</dbReference>
<dbReference type="Proteomes" id="UP001499938">
    <property type="component" value="Unassembled WGS sequence"/>
</dbReference>
<comment type="caution">
    <text evidence="5">The sequence shown here is derived from an EMBL/GenBank/DDBJ whole genome shotgun (WGS) entry which is preliminary data.</text>
</comment>
<accession>A0ABN2LHF7</accession>
<keyword evidence="6" id="KW-1185">Reference proteome</keyword>
<reference evidence="5 6" key="1">
    <citation type="journal article" date="2019" name="Int. J. Syst. Evol. Microbiol.">
        <title>The Global Catalogue of Microorganisms (GCM) 10K type strain sequencing project: providing services to taxonomists for standard genome sequencing and annotation.</title>
        <authorList>
            <consortium name="The Broad Institute Genomics Platform"/>
            <consortium name="The Broad Institute Genome Sequencing Center for Infectious Disease"/>
            <person name="Wu L."/>
            <person name="Ma J."/>
        </authorList>
    </citation>
    <scope>NUCLEOTIDE SEQUENCE [LARGE SCALE GENOMIC DNA]</scope>
    <source>
        <strain evidence="5 6">JCM 15592</strain>
    </source>
</reference>
<evidence type="ECO:0000256" key="3">
    <source>
        <dbReference type="ARBA" id="ARBA00022679"/>
    </source>
</evidence>
<evidence type="ECO:0000256" key="2">
    <source>
        <dbReference type="ARBA" id="ARBA00022676"/>
    </source>
</evidence>
<evidence type="ECO:0000256" key="1">
    <source>
        <dbReference type="ARBA" id="ARBA00021292"/>
    </source>
</evidence>
<dbReference type="InterPro" id="IPR028098">
    <property type="entry name" value="Glyco_trans_4-like_N"/>
</dbReference>
<dbReference type="CDD" id="cd03808">
    <property type="entry name" value="GT4_CapM-like"/>
    <property type="match status" value="1"/>
</dbReference>
<dbReference type="InterPro" id="IPR050194">
    <property type="entry name" value="Glycosyltransferase_grp1"/>
</dbReference>
<evidence type="ECO:0000313" key="5">
    <source>
        <dbReference type="EMBL" id="GAA1788543.1"/>
    </source>
</evidence>
<keyword evidence="2" id="KW-0328">Glycosyltransferase</keyword>
<dbReference type="Pfam" id="PF13692">
    <property type="entry name" value="Glyco_trans_1_4"/>
    <property type="match status" value="1"/>
</dbReference>
<sequence>MSPRRTRRILLAVTSTQSLRLLAGFPEYLARSGWDVHVVCSNPPSDQIIAGCTVHEVHMRREPSPMIDLVSFVRWVWLLSRLRPDLVVAGTPKAGLLGMVAAALLRVPLRVYMLRGLRLSTETGRRRQILALIERLTVWASTHVQAVSFSLRDEFVAAGLAPANKVIVVGHGSSNGVTVPREAHEETAKEARQRLGLPPARTVGFVGRMHPDKGITTLLEALHFSSDSPRWQALLIGPEDQPGFLDQQLSALPPSVRKRVVYIGEIPDPSTHYGAMDLLALPTLREGFPNVVLEAAVHGTPTVASDVTGCRDAVVDGVTGLLVRPSDPRALADAIERVLSNPSLRDRLGLRARERVSHHFRREDVWQLTADLYSSLHTNCRSGA</sequence>